<dbReference type="Pfam" id="PF01926">
    <property type="entry name" value="MMR_HSR1"/>
    <property type="match status" value="1"/>
</dbReference>
<dbReference type="HOGENOM" id="CLU_010061_3_1_7"/>
<keyword evidence="2" id="KW-1133">Transmembrane helix</keyword>
<feature type="coiled-coil region" evidence="1">
    <location>
        <begin position="368"/>
        <end position="395"/>
    </location>
</feature>
<dbReference type="InterPro" id="IPR006073">
    <property type="entry name" value="GTP-bd"/>
</dbReference>
<keyword evidence="2" id="KW-0472">Membrane</keyword>
<keyword evidence="2" id="KW-0812">Transmembrane</keyword>
<dbReference type="RefSeq" id="WP_015087323.1">
    <property type="nucleotide sequence ID" value="NC_019563.1"/>
</dbReference>
<dbReference type="InterPro" id="IPR027417">
    <property type="entry name" value="P-loop_NTPase"/>
</dbReference>
<feature type="domain" description="G" evidence="3">
    <location>
        <begin position="60"/>
        <end position="145"/>
    </location>
</feature>
<organism evidence="4 5">
    <name type="scientific">Helicobacter pylori Aklavik86</name>
    <dbReference type="NCBI Taxonomy" id="1055532"/>
    <lineage>
        <taxon>Bacteria</taxon>
        <taxon>Pseudomonadati</taxon>
        <taxon>Campylobacterota</taxon>
        <taxon>Epsilonproteobacteria</taxon>
        <taxon>Campylobacterales</taxon>
        <taxon>Helicobacteraceae</taxon>
        <taxon>Helicobacter</taxon>
    </lineage>
</organism>
<dbReference type="GO" id="GO:0005525">
    <property type="term" value="F:GTP binding"/>
    <property type="evidence" value="ECO:0007669"/>
    <property type="project" value="InterPro"/>
</dbReference>
<evidence type="ECO:0000259" key="3">
    <source>
        <dbReference type="Pfam" id="PF01926"/>
    </source>
</evidence>
<evidence type="ECO:0000256" key="1">
    <source>
        <dbReference type="SAM" id="Coils"/>
    </source>
</evidence>
<proteinExistence type="predicted"/>
<evidence type="ECO:0000313" key="5">
    <source>
        <dbReference type="Proteomes" id="UP000010078"/>
    </source>
</evidence>
<dbReference type="PATRIC" id="fig|1055532.3.peg.1001"/>
<dbReference type="Proteomes" id="UP000010078">
    <property type="component" value="Chromosome"/>
</dbReference>
<dbReference type="Gene3D" id="3.40.50.300">
    <property type="entry name" value="P-loop containing nucleotide triphosphate hydrolases"/>
    <property type="match status" value="1"/>
</dbReference>
<dbReference type="AlphaFoldDB" id="K7Y2S2"/>
<evidence type="ECO:0000313" key="4">
    <source>
        <dbReference type="EMBL" id="AFX89974.1"/>
    </source>
</evidence>
<evidence type="ECO:0000256" key="2">
    <source>
        <dbReference type="SAM" id="Phobius"/>
    </source>
</evidence>
<dbReference type="KEGG" id="hpyk:HPAKL86_04875"/>
<accession>K7Y2S2</accession>
<dbReference type="EMBL" id="CP003476">
    <property type="protein sequence ID" value="AFX89974.1"/>
    <property type="molecule type" value="Genomic_DNA"/>
</dbReference>
<name>K7Y2S2_HELPX</name>
<reference evidence="4 5" key="1">
    <citation type="journal article" date="2015" name="Genome Announc.">
        <title>Complete Genome Sequences of Two Helicobacter pylori Strains from a Canadian Arctic Aboriginal Community.</title>
        <authorList>
            <person name="Kersulyte D."/>
            <person name="Bertoli M.T."/>
            <person name="Tamma S."/>
            <person name="Keelan M."/>
            <person name="Munday R."/>
            <person name="Geary J."/>
            <person name="Veldhuyzen van Zanten S."/>
            <person name="Goodman K.J."/>
            <person name="Berg D.E."/>
        </authorList>
    </citation>
    <scope>NUCLEOTIDE SEQUENCE [LARGE SCALE GENOMIC DNA]</scope>
    <source>
        <strain evidence="4">Aklavik86</strain>
    </source>
</reference>
<protein>
    <recommendedName>
        <fullName evidence="3">G domain-containing protein</fullName>
    </recommendedName>
</protein>
<keyword evidence="1" id="KW-0175">Coiled coil</keyword>
<feature type="transmembrane region" description="Helical" evidence="2">
    <location>
        <begin position="422"/>
        <end position="451"/>
    </location>
</feature>
<gene>
    <name evidence="4" type="ORF">HPAKL86_04875</name>
</gene>
<sequence>MDQQERFKRLYEDVKNHGGGFFNALRSLIDLIVRIVRGSKHDRLEKLQDGAIIGDGRSDFTTKTESYTMKYNNQSFVLLDVPGIEGDEKKVKQQISNATKKAHAIFYVKKTPTPPQKGEEGKEGTIEKIQKQLDSQTEVYTLYNKPINNPRALKDGLIDENEKESLKILNKEMKNILGKHYEGHKIVSAQAAFYGLSSALLPENDFYKKKQKFLDFFKAEESLLLYKCRFQQLGEFITEELLENSRKKIIESNCNKALRVIEKLQKAIATTIERQINPTIKEIKDRQKETYSNLDRSGDTFVSNLRKSAFDAIERFKTDLSKKMHEHIDRDIEDDECQRKFEVELQQGMEKLDEDMKRRFEQDGEQFCKDTQKDAKQFEDRIKNSLENLKRINIDSGFDFDLNLNIPSGIDKLGLSVSIGGLLLLLLFPASVWLVFFGVITGLSGAIKAVWKIWSSSYKKSAQKEAIEDKLKLIFYILIEGKRDKEGKEEIKGINSQLEDAKLGIFENVEKIKVGFNDPVVRYERMREGLIKTGEGLWHLSNNIKTRIAQ</sequence>